<proteinExistence type="predicted"/>
<dbReference type="STRING" id="273121.WS2106"/>
<gene>
    <name evidence="2" type="ordered locus">WS2106</name>
</gene>
<dbReference type="EC" id="2.7.7.81" evidence="1"/>
<name>Q7M7T0_WOLSU</name>
<dbReference type="EMBL" id="BX571662">
    <property type="protein sequence ID" value="CAE11104.1"/>
    <property type="molecule type" value="Genomic_DNA"/>
</dbReference>
<dbReference type="SUPFAM" id="SSF53448">
    <property type="entry name" value="Nucleotide-diphospho-sugar transferases"/>
    <property type="match status" value="1"/>
</dbReference>
<dbReference type="KEGG" id="wsu:WS2106"/>
<dbReference type="InterPro" id="IPR050793">
    <property type="entry name" value="CMP-NeuNAc_synthase"/>
</dbReference>
<dbReference type="InterPro" id="IPR029044">
    <property type="entry name" value="Nucleotide-diphossugar_trans"/>
</dbReference>
<dbReference type="InterPro" id="IPR003329">
    <property type="entry name" value="Cytidylyl_trans"/>
</dbReference>
<keyword evidence="3" id="KW-1185">Reference proteome</keyword>
<dbReference type="RefSeq" id="WP_011139886.1">
    <property type="nucleotide sequence ID" value="NC_005090.1"/>
</dbReference>
<reference evidence="2 3" key="1">
    <citation type="journal article" date="2003" name="Proc. Natl. Acad. Sci. U.S.A.">
        <title>Complete genome sequence and analysis of Wolinella succinogenes.</title>
        <authorList>
            <person name="Baar C."/>
            <person name="Eppinger M."/>
            <person name="Raddatz G."/>
            <person name="Simon JM."/>
            <person name="Lanz C."/>
            <person name="Klimmek O."/>
            <person name="Nandakumar R."/>
            <person name="Gross R."/>
            <person name="Rosinus A."/>
            <person name="Keller H."/>
            <person name="Jagtap P."/>
            <person name="Linke B."/>
            <person name="Meyer F."/>
            <person name="Lederer H."/>
            <person name="Schuster S.C."/>
        </authorList>
    </citation>
    <scope>NUCLEOTIDE SEQUENCE [LARGE SCALE GENOMIC DNA]</scope>
    <source>
        <strain evidence="3">ATCC 29543 / DSM 1740 / CCUG 13145 / JCM 31913 / LMG 7466 / NCTC 11488 / FDC 602W</strain>
    </source>
</reference>
<dbReference type="CDD" id="cd02513">
    <property type="entry name" value="CMP-NeuAc_Synthase"/>
    <property type="match status" value="1"/>
</dbReference>
<dbReference type="PANTHER" id="PTHR21485">
    <property type="entry name" value="HAD SUPERFAMILY MEMBERS CMAS AND KDSC"/>
    <property type="match status" value="1"/>
</dbReference>
<dbReference type="InterPro" id="IPR020039">
    <property type="entry name" value="PseF"/>
</dbReference>
<protein>
    <recommendedName>
        <fullName evidence="1">Pseudaminic acid cytidylyltransferase</fullName>
        <ecNumber evidence="1">2.7.7.81</ecNumber>
    </recommendedName>
</protein>
<sequence>MRIALIPARGGSKRIPHKNIKDFCGRPILAYSIEVAQKSGLFEAIVVSTDDERIAAIAKHLGARVPFLRPAHLSDDSTGTLPVIAHAAERLELGSDDLLCCLYPTAPLLESSSLILGLEALEGEVSYTFGAVRYDYPPQRSFMLKENGAPTMLFPEHFQSRSQDLNPIFHDAGQFYWARAETWRAQEPIFTPSARAIVLDPLRVQDIDTLEDWKLAEMKYRLLESS</sequence>
<dbReference type="Gene3D" id="3.90.550.10">
    <property type="entry name" value="Spore Coat Polysaccharide Biosynthesis Protein SpsA, Chain A"/>
    <property type="match status" value="1"/>
</dbReference>
<dbReference type="Pfam" id="PF02348">
    <property type="entry name" value="CTP_transf_3"/>
    <property type="match status" value="1"/>
</dbReference>
<evidence type="ECO:0000313" key="3">
    <source>
        <dbReference type="Proteomes" id="UP000000422"/>
    </source>
</evidence>
<dbReference type="PANTHER" id="PTHR21485:SF6">
    <property type="entry name" value="N-ACYLNEURAMINATE CYTIDYLYLTRANSFERASE-RELATED"/>
    <property type="match status" value="1"/>
</dbReference>
<dbReference type="Proteomes" id="UP000000422">
    <property type="component" value="Chromosome"/>
</dbReference>
<dbReference type="AlphaFoldDB" id="Q7M7T0"/>
<dbReference type="NCBIfam" id="TIGR03584">
    <property type="entry name" value="PseF"/>
    <property type="match status" value="1"/>
</dbReference>
<evidence type="ECO:0000256" key="1">
    <source>
        <dbReference type="NCBIfam" id="TIGR03584"/>
    </source>
</evidence>
<dbReference type="HOGENOM" id="CLU_042930_1_0_7"/>
<dbReference type="GO" id="GO:0008781">
    <property type="term" value="F:N-acylneuraminate cytidylyltransferase activity"/>
    <property type="evidence" value="ECO:0007669"/>
    <property type="project" value="TreeGrafter"/>
</dbReference>
<dbReference type="eggNOG" id="COG1083">
    <property type="taxonomic scope" value="Bacteria"/>
</dbReference>
<organism evidence="3">
    <name type="scientific">Wolinella succinogenes (strain ATCC 29543 / DSM 1740 / CCUG 13145 / JCM 31913 / LMG 7466 / NCTC 11488 / FDC 602W)</name>
    <name type="common">Vibrio succinogenes</name>
    <dbReference type="NCBI Taxonomy" id="273121"/>
    <lineage>
        <taxon>Bacteria</taxon>
        <taxon>Pseudomonadati</taxon>
        <taxon>Campylobacterota</taxon>
        <taxon>Epsilonproteobacteria</taxon>
        <taxon>Campylobacterales</taxon>
        <taxon>Helicobacteraceae</taxon>
        <taxon>Wolinella</taxon>
    </lineage>
</organism>
<evidence type="ECO:0000313" key="2">
    <source>
        <dbReference type="EMBL" id="CAE11104.1"/>
    </source>
</evidence>
<accession>Q7M7T0</accession>